<keyword evidence="2" id="KW-1185">Reference proteome</keyword>
<evidence type="ECO:0000313" key="1">
    <source>
        <dbReference type="EMBL" id="MQL86829.1"/>
    </source>
</evidence>
<comment type="caution">
    <text evidence="1">The sequence shown here is derived from an EMBL/GenBank/DDBJ whole genome shotgun (WGS) entry which is preliminary data.</text>
</comment>
<gene>
    <name evidence="1" type="ORF">Taro_019371</name>
</gene>
<organism evidence="1 2">
    <name type="scientific">Colocasia esculenta</name>
    <name type="common">Wild taro</name>
    <name type="synonym">Arum esculentum</name>
    <dbReference type="NCBI Taxonomy" id="4460"/>
    <lineage>
        <taxon>Eukaryota</taxon>
        <taxon>Viridiplantae</taxon>
        <taxon>Streptophyta</taxon>
        <taxon>Embryophyta</taxon>
        <taxon>Tracheophyta</taxon>
        <taxon>Spermatophyta</taxon>
        <taxon>Magnoliopsida</taxon>
        <taxon>Liliopsida</taxon>
        <taxon>Araceae</taxon>
        <taxon>Aroideae</taxon>
        <taxon>Colocasieae</taxon>
        <taxon>Colocasia</taxon>
    </lineage>
</organism>
<protein>
    <submittedName>
        <fullName evidence="1">Uncharacterized protein</fullName>
    </submittedName>
</protein>
<sequence length="155" mass="17459">MTLAEAEAAQLLKVWAGYASPFALLVHCFETQRRQAMRFERVGLARCDSSNRLYDACRSDFMWHRFGWTCLKSLNVVFALDVISISVLSASFHPDRAEDTLSGDGEDAVASMVVEIFDDFSFRWLVRRGNHARTMLGAWACHRRGGFGALLGIFC</sequence>
<dbReference type="AlphaFoldDB" id="A0A843V595"/>
<accession>A0A843V595</accession>
<evidence type="ECO:0000313" key="2">
    <source>
        <dbReference type="Proteomes" id="UP000652761"/>
    </source>
</evidence>
<reference evidence="1" key="1">
    <citation type="submission" date="2017-07" db="EMBL/GenBank/DDBJ databases">
        <title>Taro Niue Genome Assembly and Annotation.</title>
        <authorList>
            <person name="Atibalentja N."/>
            <person name="Keating K."/>
            <person name="Fields C.J."/>
        </authorList>
    </citation>
    <scope>NUCLEOTIDE SEQUENCE</scope>
    <source>
        <strain evidence="1">Niue_2</strain>
        <tissue evidence="1">Leaf</tissue>
    </source>
</reference>
<dbReference type="Proteomes" id="UP000652761">
    <property type="component" value="Unassembled WGS sequence"/>
</dbReference>
<name>A0A843V595_COLES</name>
<proteinExistence type="predicted"/>
<dbReference type="EMBL" id="NMUH01000930">
    <property type="protein sequence ID" value="MQL86829.1"/>
    <property type="molecule type" value="Genomic_DNA"/>
</dbReference>